<accession>A0A382X685</accession>
<dbReference type="GO" id="GO:0008198">
    <property type="term" value="F:ferrous iron binding"/>
    <property type="evidence" value="ECO:0007669"/>
    <property type="project" value="TreeGrafter"/>
</dbReference>
<dbReference type="InterPro" id="IPR036762">
    <property type="entry name" value="IscX-like_sf"/>
</dbReference>
<dbReference type="PANTHER" id="PTHR37532">
    <property type="entry name" value="PROTEIN ISCX"/>
    <property type="match status" value="1"/>
</dbReference>
<proteinExistence type="predicted"/>
<evidence type="ECO:0000313" key="1">
    <source>
        <dbReference type="EMBL" id="SVD66369.1"/>
    </source>
</evidence>
<evidence type="ECO:0008006" key="2">
    <source>
        <dbReference type="Google" id="ProtNLM"/>
    </source>
</evidence>
<dbReference type="InterPro" id="IPR007479">
    <property type="entry name" value="ISC_FeS_clus_asmbl_IscsX"/>
</dbReference>
<dbReference type="GO" id="GO:0016226">
    <property type="term" value="P:iron-sulfur cluster assembly"/>
    <property type="evidence" value="ECO:0007669"/>
    <property type="project" value="InterPro"/>
</dbReference>
<organism evidence="1">
    <name type="scientific">marine metagenome</name>
    <dbReference type="NCBI Taxonomy" id="408172"/>
    <lineage>
        <taxon>unclassified sequences</taxon>
        <taxon>metagenomes</taxon>
        <taxon>ecological metagenomes</taxon>
    </lineage>
</organism>
<dbReference type="PANTHER" id="PTHR37532:SF1">
    <property type="entry name" value="PROTEIN ISCX"/>
    <property type="match status" value="1"/>
</dbReference>
<dbReference type="Pfam" id="PF04384">
    <property type="entry name" value="Fe-S_assembly"/>
    <property type="match status" value="1"/>
</dbReference>
<dbReference type="EMBL" id="UINC01165140">
    <property type="protein sequence ID" value="SVD66369.1"/>
    <property type="molecule type" value="Genomic_DNA"/>
</dbReference>
<dbReference type="SUPFAM" id="SSF140319">
    <property type="entry name" value="IscX-like"/>
    <property type="match status" value="1"/>
</dbReference>
<name>A0A382X685_9ZZZZ</name>
<dbReference type="Gene3D" id="1.10.10.600">
    <property type="entry name" value="IscX-like"/>
    <property type="match status" value="1"/>
</dbReference>
<gene>
    <name evidence="1" type="ORF">METZ01_LOCUS419223</name>
</gene>
<protein>
    <recommendedName>
        <fullName evidence="2">Fe-S assembly protein IscX</fullName>
    </recommendedName>
</protein>
<sequence>MNWTDINEIAIKLSEEYPDIDPRYILFTDLHSWILGLEGFDDAPDRSNEQILEAIQMSWIEEQD</sequence>
<dbReference type="AlphaFoldDB" id="A0A382X685"/>
<dbReference type="NCBIfam" id="TIGR03412">
    <property type="entry name" value="iscX_yfhJ"/>
    <property type="match status" value="1"/>
</dbReference>
<reference evidence="1" key="1">
    <citation type="submission" date="2018-05" db="EMBL/GenBank/DDBJ databases">
        <authorList>
            <person name="Lanie J.A."/>
            <person name="Ng W.-L."/>
            <person name="Kazmierczak K.M."/>
            <person name="Andrzejewski T.M."/>
            <person name="Davidsen T.M."/>
            <person name="Wayne K.J."/>
            <person name="Tettelin H."/>
            <person name="Glass J.I."/>
            <person name="Rusch D."/>
            <person name="Podicherti R."/>
            <person name="Tsui H.-C.T."/>
            <person name="Winkler M.E."/>
        </authorList>
    </citation>
    <scope>NUCLEOTIDE SEQUENCE</scope>
</reference>
<dbReference type="GO" id="GO:0005829">
    <property type="term" value="C:cytosol"/>
    <property type="evidence" value="ECO:0007669"/>
    <property type="project" value="TreeGrafter"/>
</dbReference>
<dbReference type="PIRSF" id="PIRSF039003">
    <property type="entry name" value="IscX"/>
    <property type="match status" value="1"/>
</dbReference>